<keyword evidence="12 21" id="KW-0547">Nucleotide-binding</keyword>
<keyword evidence="13 21" id="KW-0418">Kinase</keyword>
<dbReference type="Pfam" id="PF02518">
    <property type="entry name" value="HATPase_c"/>
    <property type="match status" value="1"/>
</dbReference>
<name>A0ABS4JQB7_9FIRM</name>
<feature type="transmembrane region" description="Helical" evidence="22">
    <location>
        <begin position="46"/>
        <end position="70"/>
    </location>
</feature>
<dbReference type="Gene3D" id="3.30.565.10">
    <property type="entry name" value="Histidine kinase-like ATPase, C-terminal domain"/>
    <property type="match status" value="1"/>
</dbReference>
<dbReference type="InterPro" id="IPR005467">
    <property type="entry name" value="His_kinase_dom"/>
</dbReference>
<dbReference type="PANTHER" id="PTHR24421:SF37">
    <property type="entry name" value="SENSOR HISTIDINE KINASE NARS"/>
    <property type="match status" value="1"/>
</dbReference>
<keyword evidence="8" id="KW-0597">Phosphoprotein</keyword>
<evidence type="ECO:0000259" key="23">
    <source>
        <dbReference type="PROSITE" id="PS50109"/>
    </source>
</evidence>
<comment type="catalytic activity">
    <reaction evidence="1 21">
        <text>ATP + protein L-histidine = ADP + protein N-phospho-L-histidine.</text>
        <dbReference type="EC" id="2.7.13.3"/>
    </reaction>
</comment>
<sequence>MNRLINMQWRLTLFGAAVAAGAAALALVIVAGAFELDLPTLLAVRWLGTPVLPLGLGAALALGLLAGYWIGNRTKRRLERIIAAILQFERGHLSHRLPPLGEDEIGLVATHLNEMARRVERQVASLQRLTAQQAGWQEQVRRAAVAEERQRLARELHDSVSQQLFAISMLTSAVVEQVPDDGGPLRRQLKAVEEMAARAQDEMRALLLHLRPAVLEGKGLKEGLDDLLRALQERQSLQIRWAVDDLPPLPKGIEDHLFRIAQEGLSNVLRHARARTVTLRVHAGDRQIRLKIVDDGVGFVPEEAKGSSYGLQSIHERASEIGGAVEVVSVPGRGTQLTVTVPIVDQGERAE</sequence>
<proteinExistence type="predicted"/>
<evidence type="ECO:0000256" key="8">
    <source>
        <dbReference type="ARBA" id="ARBA00022553"/>
    </source>
</evidence>
<keyword evidence="16" id="KW-0408">Iron</keyword>
<keyword evidence="19 21" id="KW-0472">Membrane</keyword>
<dbReference type="SUPFAM" id="SSF158472">
    <property type="entry name" value="HAMP domain-like"/>
    <property type="match status" value="1"/>
</dbReference>
<evidence type="ECO:0000313" key="26">
    <source>
        <dbReference type="Proteomes" id="UP001519289"/>
    </source>
</evidence>
<dbReference type="InterPro" id="IPR017202">
    <property type="entry name" value="LiaS/VraS"/>
</dbReference>
<keyword evidence="6" id="KW-0004">4Fe-4S</keyword>
<dbReference type="SMART" id="SM00304">
    <property type="entry name" value="HAMP"/>
    <property type="match status" value="1"/>
</dbReference>
<gene>
    <name evidence="25" type="ORF">J2Z79_001124</name>
</gene>
<dbReference type="Gene3D" id="6.10.340.10">
    <property type="match status" value="1"/>
</dbReference>
<evidence type="ECO:0000256" key="19">
    <source>
        <dbReference type="ARBA" id="ARBA00023136"/>
    </source>
</evidence>
<organism evidence="25 26">
    <name type="scientific">Symbiobacterium terraclitae</name>
    <dbReference type="NCBI Taxonomy" id="557451"/>
    <lineage>
        <taxon>Bacteria</taxon>
        <taxon>Bacillati</taxon>
        <taxon>Bacillota</taxon>
        <taxon>Clostridia</taxon>
        <taxon>Eubacteriales</taxon>
        <taxon>Symbiobacteriaceae</taxon>
        <taxon>Symbiobacterium</taxon>
    </lineage>
</organism>
<reference evidence="25 26" key="1">
    <citation type="submission" date="2021-03" db="EMBL/GenBank/DDBJ databases">
        <title>Genomic Encyclopedia of Type Strains, Phase IV (KMG-IV): sequencing the most valuable type-strain genomes for metagenomic binning, comparative biology and taxonomic classification.</title>
        <authorList>
            <person name="Goeker M."/>
        </authorList>
    </citation>
    <scope>NUCLEOTIDE SEQUENCE [LARGE SCALE GENOMIC DNA]</scope>
    <source>
        <strain evidence="25 26">DSM 27138</strain>
    </source>
</reference>
<comment type="caution">
    <text evidence="25">The sequence shown here is derived from an EMBL/GenBank/DDBJ whole genome shotgun (WGS) entry which is preliminary data.</text>
</comment>
<evidence type="ECO:0000256" key="6">
    <source>
        <dbReference type="ARBA" id="ARBA00022485"/>
    </source>
</evidence>
<evidence type="ECO:0000256" key="2">
    <source>
        <dbReference type="ARBA" id="ARBA00001966"/>
    </source>
</evidence>
<evidence type="ECO:0000256" key="12">
    <source>
        <dbReference type="ARBA" id="ARBA00022741"/>
    </source>
</evidence>
<keyword evidence="17 21" id="KW-0902">Two-component regulatory system</keyword>
<dbReference type="Pfam" id="PF07730">
    <property type="entry name" value="HisKA_3"/>
    <property type="match status" value="1"/>
</dbReference>
<keyword evidence="26" id="KW-1185">Reference proteome</keyword>
<evidence type="ECO:0000313" key="25">
    <source>
        <dbReference type="EMBL" id="MBP2017739.1"/>
    </source>
</evidence>
<dbReference type="SUPFAM" id="SSF55874">
    <property type="entry name" value="ATPase domain of HSP90 chaperone/DNA topoisomerase II/histidine kinase"/>
    <property type="match status" value="1"/>
</dbReference>
<evidence type="ECO:0000256" key="21">
    <source>
        <dbReference type="PIRNR" id="PIRNR037431"/>
    </source>
</evidence>
<keyword evidence="7" id="KW-0963">Cytoplasm</keyword>
<feature type="domain" description="HAMP" evidence="24">
    <location>
        <begin position="72"/>
        <end position="124"/>
    </location>
</feature>
<dbReference type="CDD" id="cd06225">
    <property type="entry name" value="HAMP"/>
    <property type="match status" value="1"/>
</dbReference>
<dbReference type="InterPro" id="IPR050482">
    <property type="entry name" value="Sensor_HK_TwoCompSys"/>
</dbReference>
<evidence type="ECO:0000256" key="10">
    <source>
        <dbReference type="ARBA" id="ARBA00022692"/>
    </source>
</evidence>
<evidence type="ECO:0000256" key="11">
    <source>
        <dbReference type="ARBA" id="ARBA00022723"/>
    </source>
</evidence>
<evidence type="ECO:0000256" key="16">
    <source>
        <dbReference type="ARBA" id="ARBA00023004"/>
    </source>
</evidence>
<dbReference type="EMBL" id="JAGGLG010000007">
    <property type="protein sequence ID" value="MBP2017739.1"/>
    <property type="molecule type" value="Genomic_DNA"/>
</dbReference>
<dbReference type="PROSITE" id="PS50109">
    <property type="entry name" value="HIS_KIN"/>
    <property type="match status" value="1"/>
</dbReference>
<keyword evidence="15 22" id="KW-1133">Transmembrane helix</keyword>
<keyword evidence="9 21" id="KW-0808">Transferase</keyword>
<evidence type="ECO:0000256" key="15">
    <source>
        <dbReference type="ARBA" id="ARBA00022989"/>
    </source>
</evidence>
<dbReference type="Gene3D" id="1.20.5.1930">
    <property type="match status" value="1"/>
</dbReference>
<comment type="function">
    <text evidence="20">Member of the two-component regulatory system NreB/NreC involved in the control of dissimilatory nitrate/nitrite reduction in response to oxygen. NreB functions as a direct oxygen sensor histidine kinase which is autophosphorylated, in the absence of oxygen, probably at the conserved histidine residue, and transfers its phosphate group probably to a conserved aspartate residue of NreC. NreB/NreC activates the expression of the nitrate (narGHJI) and nitrite (nir) reductase operons, as well as the putative nitrate transporter gene narT.</text>
</comment>
<dbReference type="Proteomes" id="UP001519289">
    <property type="component" value="Unassembled WGS sequence"/>
</dbReference>
<comment type="subcellular location">
    <subcellularLocation>
        <location evidence="4 21">Cell membrane</location>
        <topology evidence="4 21">Multi-pass membrane protein</topology>
    </subcellularLocation>
    <subcellularLocation>
        <location evidence="3">Cytoplasm</location>
    </subcellularLocation>
</comment>
<dbReference type="PANTHER" id="PTHR24421">
    <property type="entry name" value="NITRATE/NITRITE SENSOR PROTEIN NARX-RELATED"/>
    <property type="match status" value="1"/>
</dbReference>
<dbReference type="PROSITE" id="PS50885">
    <property type="entry name" value="HAMP"/>
    <property type="match status" value="1"/>
</dbReference>
<keyword evidence="18" id="KW-0411">Iron-sulfur</keyword>
<evidence type="ECO:0000256" key="17">
    <source>
        <dbReference type="ARBA" id="ARBA00023012"/>
    </source>
</evidence>
<dbReference type="InterPro" id="IPR003594">
    <property type="entry name" value="HATPase_dom"/>
</dbReference>
<dbReference type="EC" id="2.7.13.3" evidence="21"/>
<dbReference type="RefSeq" id="WP_209465883.1">
    <property type="nucleotide sequence ID" value="NZ_JAGGLG010000007.1"/>
</dbReference>
<dbReference type="InterPro" id="IPR011712">
    <property type="entry name" value="Sig_transdc_His_kin_sub3_dim/P"/>
</dbReference>
<evidence type="ECO:0000256" key="18">
    <source>
        <dbReference type="ARBA" id="ARBA00023014"/>
    </source>
</evidence>
<dbReference type="PIRSF" id="PIRSF037431">
    <property type="entry name" value="STHK_LiaS"/>
    <property type="match status" value="1"/>
</dbReference>
<evidence type="ECO:0000256" key="4">
    <source>
        <dbReference type="ARBA" id="ARBA00004651"/>
    </source>
</evidence>
<keyword evidence="14 21" id="KW-0067">ATP-binding</keyword>
<evidence type="ECO:0000256" key="3">
    <source>
        <dbReference type="ARBA" id="ARBA00004496"/>
    </source>
</evidence>
<comment type="cofactor">
    <cofactor evidence="2">
        <name>[4Fe-4S] cluster</name>
        <dbReference type="ChEBI" id="CHEBI:49883"/>
    </cofactor>
</comment>
<feature type="transmembrane region" description="Helical" evidence="22">
    <location>
        <begin position="12"/>
        <end position="34"/>
    </location>
</feature>
<dbReference type="SMART" id="SM00387">
    <property type="entry name" value="HATPase_c"/>
    <property type="match status" value="1"/>
</dbReference>
<keyword evidence="11" id="KW-0479">Metal-binding</keyword>
<dbReference type="PRINTS" id="PR00344">
    <property type="entry name" value="BCTRLSENSOR"/>
</dbReference>
<evidence type="ECO:0000256" key="1">
    <source>
        <dbReference type="ARBA" id="ARBA00000085"/>
    </source>
</evidence>
<accession>A0ABS4JQB7</accession>
<protein>
    <recommendedName>
        <fullName evidence="21">Sensor histidine kinase</fullName>
        <ecNumber evidence="21">2.7.13.3</ecNumber>
    </recommendedName>
</protein>
<dbReference type="InterPro" id="IPR003660">
    <property type="entry name" value="HAMP_dom"/>
</dbReference>
<evidence type="ECO:0000259" key="24">
    <source>
        <dbReference type="PROSITE" id="PS50885"/>
    </source>
</evidence>
<evidence type="ECO:0000256" key="14">
    <source>
        <dbReference type="ARBA" id="ARBA00022840"/>
    </source>
</evidence>
<dbReference type="GO" id="GO:0004673">
    <property type="term" value="F:protein histidine kinase activity"/>
    <property type="evidence" value="ECO:0007669"/>
    <property type="project" value="UniProtKB-EC"/>
</dbReference>
<evidence type="ECO:0000256" key="22">
    <source>
        <dbReference type="SAM" id="Phobius"/>
    </source>
</evidence>
<keyword evidence="10 22" id="KW-0812">Transmembrane</keyword>
<dbReference type="InterPro" id="IPR036890">
    <property type="entry name" value="HATPase_C_sf"/>
</dbReference>
<evidence type="ECO:0000256" key="9">
    <source>
        <dbReference type="ARBA" id="ARBA00022679"/>
    </source>
</evidence>
<dbReference type="InterPro" id="IPR004358">
    <property type="entry name" value="Sig_transdc_His_kin-like_C"/>
</dbReference>
<evidence type="ECO:0000256" key="7">
    <source>
        <dbReference type="ARBA" id="ARBA00022490"/>
    </source>
</evidence>
<keyword evidence="5 21" id="KW-1003">Cell membrane</keyword>
<evidence type="ECO:0000256" key="5">
    <source>
        <dbReference type="ARBA" id="ARBA00022475"/>
    </source>
</evidence>
<dbReference type="Pfam" id="PF00672">
    <property type="entry name" value="HAMP"/>
    <property type="match status" value="1"/>
</dbReference>
<evidence type="ECO:0000256" key="20">
    <source>
        <dbReference type="ARBA" id="ARBA00024827"/>
    </source>
</evidence>
<dbReference type="CDD" id="cd16917">
    <property type="entry name" value="HATPase_UhpB-NarQ-NarX-like"/>
    <property type="match status" value="1"/>
</dbReference>
<feature type="domain" description="Histidine kinase" evidence="23">
    <location>
        <begin position="151"/>
        <end position="345"/>
    </location>
</feature>
<evidence type="ECO:0000256" key="13">
    <source>
        <dbReference type="ARBA" id="ARBA00022777"/>
    </source>
</evidence>